<feature type="transmembrane region" description="Helical" evidence="1">
    <location>
        <begin position="221"/>
        <end position="241"/>
    </location>
</feature>
<dbReference type="Proteomes" id="UP001566132">
    <property type="component" value="Unassembled WGS sequence"/>
</dbReference>
<comment type="caution">
    <text evidence="2">The sequence shown here is derived from an EMBL/GenBank/DDBJ whole genome shotgun (WGS) entry which is preliminary data.</text>
</comment>
<name>A0ABD1E2F8_HYPHA</name>
<evidence type="ECO:0000313" key="3">
    <source>
        <dbReference type="Proteomes" id="UP001566132"/>
    </source>
</evidence>
<feature type="transmembrane region" description="Helical" evidence="1">
    <location>
        <begin position="195"/>
        <end position="215"/>
    </location>
</feature>
<keyword evidence="1" id="KW-0472">Membrane</keyword>
<gene>
    <name evidence="2" type="ORF">ABEB36_014654</name>
</gene>
<protein>
    <submittedName>
        <fullName evidence="2">Uncharacterized protein</fullName>
    </submittedName>
</protein>
<dbReference type="AlphaFoldDB" id="A0ABD1E2F8"/>
<organism evidence="2 3">
    <name type="scientific">Hypothenemus hampei</name>
    <name type="common">Coffee berry borer</name>
    <dbReference type="NCBI Taxonomy" id="57062"/>
    <lineage>
        <taxon>Eukaryota</taxon>
        <taxon>Metazoa</taxon>
        <taxon>Ecdysozoa</taxon>
        <taxon>Arthropoda</taxon>
        <taxon>Hexapoda</taxon>
        <taxon>Insecta</taxon>
        <taxon>Pterygota</taxon>
        <taxon>Neoptera</taxon>
        <taxon>Endopterygota</taxon>
        <taxon>Coleoptera</taxon>
        <taxon>Polyphaga</taxon>
        <taxon>Cucujiformia</taxon>
        <taxon>Curculionidae</taxon>
        <taxon>Scolytinae</taxon>
        <taxon>Hypothenemus</taxon>
    </lineage>
</organism>
<keyword evidence="3" id="KW-1185">Reference proteome</keyword>
<reference evidence="2 3" key="1">
    <citation type="submission" date="2024-05" db="EMBL/GenBank/DDBJ databases">
        <title>Genetic variation in Jamaican populations of the coffee berry borer (Hypothenemus hampei).</title>
        <authorList>
            <person name="Errbii M."/>
            <person name="Myrie A."/>
        </authorList>
    </citation>
    <scope>NUCLEOTIDE SEQUENCE [LARGE SCALE GENOMIC DNA]</scope>
    <source>
        <strain evidence="2">JA-Hopewell-2020-01-JO</strain>
        <tissue evidence="2">Whole body</tissue>
    </source>
</reference>
<keyword evidence="1" id="KW-1133">Transmembrane helix</keyword>
<evidence type="ECO:0000313" key="2">
    <source>
        <dbReference type="EMBL" id="KAL1488859.1"/>
    </source>
</evidence>
<accession>A0ABD1E2F8</accession>
<evidence type="ECO:0000256" key="1">
    <source>
        <dbReference type="SAM" id="Phobius"/>
    </source>
</evidence>
<proteinExistence type="predicted"/>
<sequence>MDSSVQIILSNIFSRKCLSINVLQKSRTSQFVAQPGSYHVPIQPQPVHVVAQQQYIPAQNANTEEDIAGGYEVADSVTVSHTLHAPVREREQERTSQFVAQPGSYHVPIQPQPVHVVAQQQYIPDQNANTEEDIVGGYEVADSVTVSHTLHAPVREGEREGASQFVARPGSCRVPVQPQPVHVVAQQRVMKRRKCFVVAFSCPIVVICALFWVLVPATVEATTLIALNFLGFFVAIILLKYEILAAFKRH</sequence>
<keyword evidence="1" id="KW-0812">Transmembrane</keyword>
<dbReference type="EMBL" id="JBDJPC010000013">
    <property type="protein sequence ID" value="KAL1488859.1"/>
    <property type="molecule type" value="Genomic_DNA"/>
</dbReference>